<evidence type="ECO:0000313" key="2">
    <source>
        <dbReference type="Proteomes" id="UP000238007"/>
    </source>
</evidence>
<evidence type="ECO:0000313" key="1">
    <source>
        <dbReference type="EMBL" id="PRY76826.1"/>
    </source>
</evidence>
<dbReference type="AlphaFoldDB" id="A0A2T0VXM0"/>
<comment type="caution">
    <text evidence="1">The sequence shown here is derived from an EMBL/GenBank/DDBJ whole genome shotgun (WGS) entry which is preliminary data.</text>
</comment>
<name>A0A2T0VXM0_9RHOB</name>
<dbReference type="RefSeq" id="WP_106358004.1">
    <property type="nucleotide sequence ID" value="NZ_PVTP01000007.1"/>
</dbReference>
<sequence>MDGNVEWTEMGVASGLDHLAMLSPIENFYQGLVPGFSSITTRLRHYSFHAWWITHNLKHSRITSTDEFDAHVRRIEALYALACAQHPFETGIAGSRFANRMLKDGSSDKIDFRAATDLSTPRENRYIGPKRGDFPGTYFGQMRDCGLLTRAKEHKMPIPTEVGKMLAEAYEEAFPISIDRFFEVARAGVVDKSELAEMLPLAPSELDHDGQEAELLREILIGGDESVDPGSKRRRTLLAILDVSRKTDRGAVSQEALRWYWAENEPNGDFFEVHTAWQHYQASDMLRVAYEALMNHAIYGIEESVDGVAMPVLASNLVVDVPDVPFEDWLRTLSALDKSLQQMQEDARGEEAPLEVIMTVVARLWRKWGPRVSELAESLNAKPGFQTCATELSWIEAHRTMSAREAMGLLLNDRIIRRHLEVAARKLRLQGGYTYLVELEDARLRARSRIRVEPSGPRLHTARIFLEDVGLLEGGCITDRGLKYLETH</sequence>
<gene>
    <name evidence="1" type="ORF">CLV80_1072</name>
</gene>
<protein>
    <submittedName>
        <fullName evidence="1">Uncharacterized protein</fullName>
    </submittedName>
</protein>
<dbReference type="OrthoDB" id="1078940at2"/>
<accession>A0A2T0VXM0</accession>
<reference evidence="1 2" key="1">
    <citation type="submission" date="2018-03" db="EMBL/GenBank/DDBJ databases">
        <title>Genomic Encyclopedia of Archaeal and Bacterial Type Strains, Phase II (KMG-II): from individual species to whole genera.</title>
        <authorList>
            <person name="Goeker M."/>
        </authorList>
    </citation>
    <scope>NUCLEOTIDE SEQUENCE [LARGE SCALE GENOMIC DNA]</scope>
    <source>
        <strain evidence="1 2">DSM 101533</strain>
    </source>
</reference>
<dbReference type="EMBL" id="PVTP01000007">
    <property type="protein sequence ID" value="PRY76826.1"/>
    <property type="molecule type" value="Genomic_DNA"/>
</dbReference>
<organism evidence="1 2">
    <name type="scientific">Yoonia maritima</name>
    <dbReference type="NCBI Taxonomy" id="1435347"/>
    <lineage>
        <taxon>Bacteria</taxon>
        <taxon>Pseudomonadati</taxon>
        <taxon>Pseudomonadota</taxon>
        <taxon>Alphaproteobacteria</taxon>
        <taxon>Rhodobacterales</taxon>
        <taxon>Paracoccaceae</taxon>
        <taxon>Yoonia</taxon>
    </lineage>
</organism>
<dbReference type="Proteomes" id="UP000238007">
    <property type="component" value="Unassembled WGS sequence"/>
</dbReference>
<keyword evidence="2" id="KW-1185">Reference proteome</keyword>
<proteinExistence type="predicted"/>